<feature type="region of interest" description="Disordered" evidence="1">
    <location>
        <begin position="1"/>
        <end position="40"/>
    </location>
</feature>
<evidence type="ECO:0000313" key="3">
    <source>
        <dbReference type="EMBL" id="GAA0445293.1"/>
    </source>
</evidence>
<dbReference type="EMBL" id="BAAAHB010000002">
    <property type="protein sequence ID" value="GAA0445293.1"/>
    <property type="molecule type" value="Genomic_DNA"/>
</dbReference>
<organism evidence="3 4">
    <name type="scientific">Streptomyces stramineus</name>
    <dbReference type="NCBI Taxonomy" id="173861"/>
    <lineage>
        <taxon>Bacteria</taxon>
        <taxon>Bacillati</taxon>
        <taxon>Actinomycetota</taxon>
        <taxon>Actinomycetes</taxon>
        <taxon>Kitasatosporales</taxon>
        <taxon>Streptomycetaceae</taxon>
        <taxon>Streptomyces</taxon>
    </lineage>
</organism>
<name>A0ABN0ZEY6_9ACTN</name>
<keyword evidence="4" id="KW-1185">Reference proteome</keyword>
<dbReference type="InterPro" id="IPR045512">
    <property type="entry name" value="DUF6480"/>
</dbReference>
<sequence>MRVGRQKYSHDYLPISPVRAGPHTGPHEVTRASRTPAASEVNESAAFAYSYAMTTPSMDPDPDDTTGLEPGGGVPPGETPPAEGSTSEAGPRHNPPKGWAGMPMAVILVVVLLFAGLFVAMAVSLLSG</sequence>
<keyword evidence="2" id="KW-0472">Membrane</keyword>
<evidence type="ECO:0000256" key="2">
    <source>
        <dbReference type="SAM" id="Phobius"/>
    </source>
</evidence>
<gene>
    <name evidence="3" type="ORF">GCM10009544_05100</name>
</gene>
<protein>
    <submittedName>
        <fullName evidence="3">Uncharacterized protein</fullName>
    </submittedName>
</protein>
<reference evidence="3 4" key="1">
    <citation type="journal article" date="2019" name="Int. J. Syst. Evol. Microbiol.">
        <title>The Global Catalogue of Microorganisms (GCM) 10K type strain sequencing project: providing services to taxonomists for standard genome sequencing and annotation.</title>
        <authorList>
            <consortium name="The Broad Institute Genomics Platform"/>
            <consortium name="The Broad Institute Genome Sequencing Center for Infectious Disease"/>
            <person name="Wu L."/>
            <person name="Ma J."/>
        </authorList>
    </citation>
    <scope>NUCLEOTIDE SEQUENCE [LARGE SCALE GENOMIC DNA]</scope>
    <source>
        <strain evidence="3 4">JCM 10649</strain>
    </source>
</reference>
<comment type="caution">
    <text evidence="3">The sequence shown here is derived from an EMBL/GenBank/DDBJ whole genome shotgun (WGS) entry which is preliminary data.</text>
</comment>
<keyword evidence="2" id="KW-0812">Transmembrane</keyword>
<keyword evidence="2" id="KW-1133">Transmembrane helix</keyword>
<evidence type="ECO:0000256" key="1">
    <source>
        <dbReference type="SAM" id="MobiDB-lite"/>
    </source>
</evidence>
<proteinExistence type="predicted"/>
<dbReference type="Pfam" id="PF20088">
    <property type="entry name" value="DUF6480"/>
    <property type="match status" value="1"/>
</dbReference>
<dbReference type="Proteomes" id="UP001499895">
    <property type="component" value="Unassembled WGS sequence"/>
</dbReference>
<accession>A0ABN0ZEY6</accession>
<feature type="region of interest" description="Disordered" evidence="1">
    <location>
        <begin position="52"/>
        <end position="98"/>
    </location>
</feature>
<feature type="transmembrane region" description="Helical" evidence="2">
    <location>
        <begin position="105"/>
        <end position="126"/>
    </location>
</feature>
<evidence type="ECO:0000313" key="4">
    <source>
        <dbReference type="Proteomes" id="UP001499895"/>
    </source>
</evidence>